<sequence>MAEHGRSCVYRRQLQCLCGLSTWLLKRDQQPQGQSASHHHQPCVWLTHDISLDEFEDDDLSEITEITDECGLSLNCNGPDMKSGDLISELIIIPGGGFGMDLVSSIMEGPTEGASHTADGRGVSLCRGGGMGGVAVLTLFIDMSARTSFI</sequence>
<organism evidence="1 2">
    <name type="scientific">Pleuronectes platessa</name>
    <name type="common">European plaice</name>
    <dbReference type="NCBI Taxonomy" id="8262"/>
    <lineage>
        <taxon>Eukaryota</taxon>
        <taxon>Metazoa</taxon>
        <taxon>Chordata</taxon>
        <taxon>Craniata</taxon>
        <taxon>Vertebrata</taxon>
        <taxon>Euteleostomi</taxon>
        <taxon>Actinopterygii</taxon>
        <taxon>Neopterygii</taxon>
        <taxon>Teleostei</taxon>
        <taxon>Neoteleostei</taxon>
        <taxon>Acanthomorphata</taxon>
        <taxon>Carangaria</taxon>
        <taxon>Pleuronectiformes</taxon>
        <taxon>Pleuronectoidei</taxon>
        <taxon>Pleuronectidae</taxon>
        <taxon>Pleuronectes</taxon>
    </lineage>
</organism>
<evidence type="ECO:0000313" key="2">
    <source>
        <dbReference type="Proteomes" id="UP001153269"/>
    </source>
</evidence>
<dbReference type="Proteomes" id="UP001153269">
    <property type="component" value="Unassembled WGS sequence"/>
</dbReference>
<dbReference type="AlphaFoldDB" id="A0A9N7VKC2"/>
<name>A0A9N7VKC2_PLEPL</name>
<reference evidence="1" key="1">
    <citation type="submission" date="2020-03" db="EMBL/GenBank/DDBJ databases">
        <authorList>
            <person name="Weist P."/>
        </authorList>
    </citation>
    <scope>NUCLEOTIDE SEQUENCE</scope>
</reference>
<keyword evidence="2" id="KW-1185">Reference proteome</keyword>
<dbReference type="EMBL" id="CADEAL010004077">
    <property type="protein sequence ID" value="CAB1451119.1"/>
    <property type="molecule type" value="Genomic_DNA"/>
</dbReference>
<evidence type="ECO:0000313" key="1">
    <source>
        <dbReference type="EMBL" id="CAB1451119.1"/>
    </source>
</evidence>
<gene>
    <name evidence="1" type="ORF">PLEPLA_LOCUS38812</name>
</gene>
<comment type="caution">
    <text evidence="1">The sequence shown here is derived from an EMBL/GenBank/DDBJ whole genome shotgun (WGS) entry which is preliminary data.</text>
</comment>
<protein>
    <submittedName>
        <fullName evidence="1">Uncharacterized protein</fullName>
    </submittedName>
</protein>
<proteinExistence type="predicted"/>
<accession>A0A9N7VKC2</accession>